<evidence type="ECO:0000313" key="8">
    <source>
        <dbReference type="WBParaSite" id="Hba_20533"/>
    </source>
</evidence>
<dbReference type="GO" id="GO:0034475">
    <property type="term" value="P:U4 snRNA 3'-end processing"/>
    <property type="evidence" value="ECO:0007669"/>
    <property type="project" value="TreeGrafter"/>
</dbReference>
<dbReference type="InterPro" id="IPR050590">
    <property type="entry name" value="Exosome_comp_Rrp42_subfam"/>
</dbReference>
<feature type="transmembrane region" description="Helical" evidence="5">
    <location>
        <begin position="175"/>
        <end position="195"/>
    </location>
</feature>
<dbReference type="InterPro" id="IPR020568">
    <property type="entry name" value="Ribosomal_Su5_D2-typ_SF"/>
</dbReference>
<evidence type="ECO:0000256" key="3">
    <source>
        <dbReference type="ARBA" id="ARBA00006678"/>
    </source>
</evidence>
<evidence type="ECO:0000256" key="1">
    <source>
        <dbReference type="ARBA" id="ARBA00004123"/>
    </source>
</evidence>
<evidence type="ECO:0000256" key="5">
    <source>
        <dbReference type="SAM" id="Phobius"/>
    </source>
</evidence>
<keyword evidence="7" id="KW-1185">Reference proteome</keyword>
<evidence type="ECO:0000259" key="6">
    <source>
        <dbReference type="Pfam" id="PF03725"/>
    </source>
</evidence>
<comment type="subcellular location">
    <subcellularLocation>
        <location evidence="2">Cytoplasm</location>
    </subcellularLocation>
    <subcellularLocation>
        <location evidence="1">Nucleus</location>
    </subcellularLocation>
</comment>
<evidence type="ECO:0000256" key="2">
    <source>
        <dbReference type="ARBA" id="ARBA00004496"/>
    </source>
</evidence>
<dbReference type="GO" id="GO:0016075">
    <property type="term" value="P:rRNA catabolic process"/>
    <property type="evidence" value="ECO:0007669"/>
    <property type="project" value="TreeGrafter"/>
</dbReference>
<dbReference type="GO" id="GO:0035925">
    <property type="term" value="F:mRNA 3'-UTR AU-rich region binding"/>
    <property type="evidence" value="ECO:0007669"/>
    <property type="project" value="TreeGrafter"/>
</dbReference>
<sequence>MRPDPLSTHERHFIIDGLIDNYRLDGRTRDEFRQVKLVVGSECGTALCTMGSTKETVLVDPTDKEQQCLSGCLVVACNKRREVCALHQSTNLILKTSTIETCVRRAMQRAVDLSELVSTVIHDDAHKRAKYEKPVGFEITINADLLTCREAHPNELVAPFIELATGKDKAQQPSVVINVCTFIFILCPSFSFCFIRFM</sequence>
<keyword evidence="5" id="KW-0812">Transmembrane</keyword>
<dbReference type="PANTHER" id="PTHR11097">
    <property type="entry name" value="EXOSOME COMPLEX EXONUCLEASE RIBOSOMAL RNA PROCESSING PROTEIN"/>
    <property type="match status" value="1"/>
</dbReference>
<dbReference type="GO" id="GO:0071038">
    <property type="term" value="P:TRAMP-dependent tRNA surveillance pathway"/>
    <property type="evidence" value="ECO:0007669"/>
    <property type="project" value="TreeGrafter"/>
</dbReference>
<name>A0A1I7XRU0_HETBA</name>
<dbReference type="GO" id="GO:0071028">
    <property type="term" value="P:nuclear mRNA surveillance"/>
    <property type="evidence" value="ECO:0007669"/>
    <property type="project" value="TreeGrafter"/>
</dbReference>
<dbReference type="Pfam" id="PF03725">
    <property type="entry name" value="RNase_PH_C"/>
    <property type="match status" value="1"/>
</dbReference>
<dbReference type="GO" id="GO:0034473">
    <property type="term" value="P:U1 snRNA 3'-end processing"/>
    <property type="evidence" value="ECO:0007669"/>
    <property type="project" value="TreeGrafter"/>
</dbReference>
<proteinExistence type="inferred from homology"/>
<dbReference type="Proteomes" id="UP000095283">
    <property type="component" value="Unplaced"/>
</dbReference>
<accession>A0A1I7XRU0</accession>
<reference evidence="8" key="1">
    <citation type="submission" date="2016-11" db="UniProtKB">
        <authorList>
            <consortium name="WormBaseParasite"/>
        </authorList>
    </citation>
    <scope>IDENTIFICATION</scope>
</reference>
<keyword evidence="4" id="KW-0963">Cytoplasm</keyword>
<dbReference type="GO" id="GO:0034476">
    <property type="term" value="P:U5 snRNA 3'-end processing"/>
    <property type="evidence" value="ECO:0007669"/>
    <property type="project" value="TreeGrafter"/>
</dbReference>
<dbReference type="WBParaSite" id="Hba_20533">
    <property type="protein sequence ID" value="Hba_20533"/>
    <property type="gene ID" value="Hba_20533"/>
</dbReference>
<dbReference type="GO" id="GO:0000467">
    <property type="term" value="P:exonucleolytic trimming to generate mature 3'-end of 5.8S rRNA from tricistronic rRNA transcript (SSU-rRNA, 5.8S rRNA, LSU-rRNA)"/>
    <property type="evidence" value="ECO:0007669"/>
    <property type="project" value="TreeGrafter"/>
</dbReference>
<comment type="similarity">
    <text evidence="3">Belongs to the RNase PH family.</text>
</comment>
<dbReference type="AlphaFoldDB" id="A0A1I7XRU0"/>
<evidence type="ECO:0000313" key="7">
    <source>
        <dbReference type="Proteomes" id="UP000095283"/>
    </source>
</evidence>
<dbReference type="InterPro" id="IPR036345">
    <property type="entry name" value="ExoRNase_PH_dom2_sf"/>
</dbReference>
<dbReference type="InterPro" id="IPR027408">
    <property type="entry name" value="PNPase/RNase_PH_dom_sf"/>
</dbReference>
<dbReference type="InterPro" id="IPR015847">
    <property type="entry name" value="ExoRNase_PH_dom2"/>
</dbReference>
<evidence type="ECO:0000256" key="4">
    <source>
        <dbReference type="ARBA" id="ARBA00022490"/>
    </source>
</evidence>
<dbReference type="GO" id="GO:0071035">
    <property type="term" value="P:nuclear polyadenylation-dependent rRNA catabolic process"/>
    <property type="evidence" value="ECO:0007669"/>
    <property type="project" value="TreeGrafter"/>
</dbReference>
<feature type="domain" description="Exoribonuclease phosphorolytic" evidence="6">
    <location>
        <begin position="46"/>
        <end position="108"/>
    </location>
</feature>
<dbReference type="Gene3D" id="3.30.230.70">
    <property type="entry name" value="GHMP Kinase, N-terminal domain"/>
    <property type="match status" value="2"/>
</dbReference>
<protein>
    <submittedName>
        <fullName evidence="8">RNase_PH_C domain-containing protein</fullName>
    </submittedName>
</protein>
<keyword evidence="5" id="KW-1133">Transmembrane helix</keyword>
<dbReference type="GO" id="GO:0000177">
    <property type="term" value="C:cytoplasmic exosome (RNase complex)"/>
    <property type="evidence" value="ECO:0007669"/>
    <property type="project" value="TreeGrafter"/>
</dbReference>
<dbReference type="SUPFAM" id="SSF54211">
    <property type="entry name" value="Ribosomal protein S5 domain 2-like"/>
    <property type="match status" value="1"/>
</dbReference>
<dbReference type="GO" id="GO:0000176">
    <property type="term" value="C:nuclear exosome (RNase complex)"/>
    <property type="evidence" value="ECO:0007669"/>
    <property type="project" value="TreeGrafter"/>
</dbReference>
<organism evidence="7 8">
    <name type="scientific">Heterorhabditis bacteriophora</name>
    <name type="common">Entomopathogenic nematode worm</name>
    <dbReference type="NCBI Taxonomy" id="37862"/>
    <lineage>
        <taxon>Eukaryota</taxon>
        <taxon>Metazoa</taxon>
        <taxon>Ecdysozoa</taxon>
        <taxon>Nematoda</taxon>
        <taxon>Chromadorea</taxon>
        <taxon>Rhabditida</taxon>
        <taxon>Rhabditina</taxon>
        <taxon>Rhabditomorpha</taxon>
        <taxon>Strongyloidea</taxon>
        <taxon>Heterorhabditidae</taxon>
        <taxon>Heterorhabditis</taxon>
    </lineage>
</organism>
<dbReference type="PANTHER" id="PTHR11097:SF14">
    <property type="entry name" value="EXOSOME COMPLEX COMPONENT RRP45"/>
    <property type="match status" value="1"/>
</dbReference>
<keyword evidence="5" id="KW-0472">Membrane</keyword>
<dbReference type="SUPFAM" id="SSF55666">
    <property type="entry name" value="Ribonuclease PH domain 2-like"/>
    <property type="match status" value="1"/>
</dbReference>